<reference evidence="5 6" key="1">
    <citation type="submission" date="2018-06" db="EMBL/GenBank/DDBJ databases">
        <title>Complete genome of Desulfovibrio marinus P48SEP.</title>
        <authorList>
            <person name="Crispim J.S."/>
            <person name="Vidigal P.M.P."/>
            <person name="Silva L.C.F."/>
            <person name="Araujo L.C."/>
            <person name="Laguardia C.N."/>
            <person name="Dias R.S."/>
            <person name="Sousa M.P."/>
            <person name="Paula S.O."/>
            <person name="Silva C."/>
        </authorList>
    </citation>
    <scope>NUCLEOTIDE SEQUENCE [LARGE SCALE GENOMIC DNA]</scope>
    <source>
        <strain evidence="5 6">P48SEP</strain>
    </source>
</reference>
<dbReference type="InterPro" id="IPR011250">
    <property type="entry name" value="OMP/PagP_B-barrel"/>
</dbReference>
<sequence>MKRSISVMLAMVMVLMIAGMASAQDMASEKFYISPEFGVYGTSQKDVNSIITYGASAGYFVLDNLSLGVEANGYYADLDNRGYYDPRGNSANGFGFNALVRFYLLNEDPFRLYVGTGLGGLFMDEDLTYDGESSALTLPVDVGMTLNFNKNIGLDVGGRYQRIGFTEDGVDAWGGHASLRFMF</sequence>
<feature type="domain" description="Outer membrane protein beta-barrel" evidence="3">
    <location>
        <begin position="14"/>
        <end position="181"/>
    </location>
</feature>
<dbReference type="Pfam" id="PF13505">
    <property type="entry name" value="OMP_b-brl"/>
    <property type="match status" value="1"/>
</dbReference>
<keyword evidence="1 2" id="KW-0732">Signal</keyword>
<dbReference type="InterPro" id="IPR027385">
    <property type="entry name" value="Beta-barrel_OMP"/>
</dbReference>
<reference evidence="4 7" key="2">
    <citation type="submission" date="2019-04" db="EMBL/GenBank/DDBJ databases">
        <title>Isolation and culture of sulfate reducing bacteria from the cold seep of the South China Sea.</title>
        <authorList>
            <person name="Sun C."/>
            <person name="Liu R."/>
        </authorList>
    </citation>
    <scope>NUCLEOTIDE SEQUENCE [LARGE SCALE GENOMIC DNA]</scope>
    <source>
        <strain evidence="4 7">CS1</strain>
    </source>
</reference>
<dbReference type="EMBL" id="QMIF01000008">
    <property type="protein sequence ID" value="TVM33066.1"/>
    <property type="molecule type" value="Genomic_DNA"/>
</dbReference>
<evidence type="ECO:0000259" key="3">
    <source>
        <dbReference type="Pfam" id="PF13505"/>
    </source>
</evidence>
<dbReference type="RefSeq" id="WP_144305793.1">
    <property type="nucleotide sequence ID" value="NZ_CP039543.1"/>
</dbReference>
<evidence type="ECO:0000256" key="2">
    <source>
        <dbReference type="SAM" id="SignalP"/>
    </source>
</evidence>
<dbReference type="Proteomes" id="UP000503251">
    <property type="component" value="Chromosome"/>
</dbReference>
<feature type="chain" id="PRO_5030159378" evidence="2">
    <location>
        <begin position="24"/>
        <end position="183"/>
    </location>
</feature>
<dbReference type="Proteomes" id="UP000434052">
    <property type="component" value="Unassembled WGS sequence"/>
</dbReference>
<dbReference type="Gene3D" id="2.40.160.20">
    <property type="match status" value="1"/>
</dbReference>
<dbReference type="AlphaFoldDB" id="A0A6P1ZGC4"/>
<keyword evidence="7" id="KW-1185">Reference proteome</keyword>
<evidence type="ECO:0000313" key="6">
    <source>
        <dbReference type="Proteomes" id="UP000434052"/>
    </source>
</evidence>
<evidence type="ECO:0000256" key="1">
    <source>
        <dbReference type="ARBA" id="ARBA00022729"/>
    </source>
</evidence>
<protein>
    <submittedName>
        <fullName evidence="4">Porin family protein</fullName>
    </submittedName>
</protein>
<dbReference type="SUPFAM" id="SSF56925">
    <property type="entry name" value="OMPA-like"/>
    <property type="match status" value="1"/>
</dbReference>
<evidence type="ECO:0000313" key="5">
    <source>
        <dbReference type="EMBL" id="TVM33066.1"/>
    </source>
</evidence>
<evidence type="ECO:0000313" key="4">
    <source>
        <dbReference type="EMBL" id="QJT08468.1"/>
    </source>
</evidence>
<accession>A0A6P1ZGC4</accession>
<dbReference type="EMBL" id="CP039543">
    <property type="protein sequence ID" value="QJT08468.1"/>
    <property type="molecule type" value="Genomic_DNA"/>
</dbReference>
<evidence type="ECO:0000313" key="7">
    <source>
        <dbReference type="Proteomes" id="UP000503251"/>
    </source>
</evidence>
<name>A0A6P1ZGC4_9BACT</name>
<gene>
    <name evidence="5" type="ORF">DQK91_12955</name>
    <name evidence="4" type="ORF">E8L03_05790</name>
</gene>
<organism evidence="5 6">
    <name type="scientific">Oceanidesulfovibrio marinus</name>
    <dbReference type="NCBI Taxonomy" id="370038"/>
    <lineage>
        <taxon>Bacteria</taxon>
        <taxon>Pseudomonadati</taxon>
        <taxon>Thermodesulfobacteriota</taxon>
        <taxon>Desulfovibrionia</taxon>
        <taxon>Desulfovibrionales</taxon>
        <taxon>Desulfovibrionaceae</taxon>
        <taxon>Oceanidesulfovibrio</taxon>
    </lineage>
</organism>
<feature type="signal peptide" evidence="2">
    <location>
        <begin position="1"/>
        <end position="23"/>
    </location>
</feature>
<dbReference type="OrthoDB" id="5456862at2"/>
<proteinExistence type="predicted"/>